<sequence>MRIYKFNWRSESDIRYELVLLLHLHRFGIPVSIPLPRRDGEWLTALDAPEGKRYMALFTEAAGKEKRDVEASVAYGAAIAELHRAAGFFAPRSGRFELDLHHLLDEPLQQLLPFLSHRPEERRFVLDAADKLKRRVASLQDEGLDSGVCHGDLHGSNVHFSGDGELTHFDFDCCGMGWRAYDLSVFWWDRVQSKVDSFDHEQWNAFLNAYLSSRPLNRPDLEAIPAFVAIRHIWLLGLHTGNSAVWGAWQDDDYFDRKLKFLRAWMETHDL</sequence>
<comment type="caution">
    <text evidence="3">The sequence shown here is derived from an EMBL/GenBank/DDBJ whole genome shotgun (WGS) entry which is preliminary data.</text>
</comment>
<dbReference type="InterPro" id="IPR002575">
    <property type="entry name" value="Aminoglycoside_PTrfase"/>
</dbReference>
<dbReference type="Gene3D" id="3.30.200.20">
    <property type="entry name" value="Phosphorylase Kinase, domain 1"/>
    <property type="match status" value="1"/>
</dbReference>
<dbReference type="InterPro" id="IPR011009">
    <property type="entry name" value="Kinase-like_dom_sf"/>
</dbReference>
<dbReference type="SUPFAM" id="SSF56112">
    <property type="entry name" value="Protein kinase-like (PK-like)"/>
    <property type="match status" value="1"/>
</dbReference>
<feature type="domain" description="Aminoglycoside phosphotransferase" evidence="2">
    <location>
        <begin position="3"/>
        <end position="215"/>
    </location>
</feature>
<dbReference type="Gene3D" id="3.90.1200.10">
    <property type="match status" value="1"/>
</dbReference>
<dbReference type="GO" id="GO:0009088">
    <property type="term" value="P:threonine biosynthetic process"/>
    <property type="evidence" value="ECO:0007669"/>
    <property type="project" value="TreeGrafter"/>
</dbReference>
<evidence type="ECO:0000313" key="3">
    <source>
        <dbReference type="EMBL" id="MBD2865249.1"/>
    </source>
</evidence>
<keyword evidence="4" id="KW-1185">Reference proteome</keyword>
<dbReference type="PANTHER" id="PTHR21064">
    <property type="entry name" value="AMINOGLYCOSIDE PHOSPHOTRANSFERASE DOMAIN-CONTAINING PROTEIN-RELATED"/>
    <property type="match status" value="1"/>
</dbReference>
<name>A0A927H394_9BACL</name>
<dbReference type="RefSeq" id="WP_190930874.1">
    <property type="nucleotide sequence ID" value="NZ_JACXJA010000040.1"/>
</dbReference>
<evidence type="ECO:0000313" key="4">
    <source>
        <dbReference type="Proteomes" id="UP000639396"/>
    </source>
</evidence>
<dbReference type="Proteomes" id="UP000639396">
    <property type="component" value="Unassembled WGS sequence"/>
</dbReference>
<evidence type="ECO:0000256" key="1">
    <source>
        <dbReference type="ARBA" id="ARBA00038240"/>
    </source>
</evidence>
<accession>A0A927H394</accession>
<dbReference type="GO" id="GO:0004413">
    <property type="term" value="F:homoserine kinase activity"/>
    <property type="evidence" value="ECO:0007669"/>
    <property type="project" value="TreeGrafter"/>
</dbReference>
<dbReference type="PANTHER" id="PTHR21064:SF6">
    <property type="entry name" value="AMINOGLYCOSIDE PHOSPHOTRANSFERASE DOMAIN-CONTAINING PROTEIN"/>
    <property type="match status" value="1"/>
</dbReference>
<dbReference type="Pfam" id="PF01636">
    <property type="entry name" value="APH"/>
    <property type="match status" value="1"/>
</dbReference>
<reference evidence="3" key="1">
    <citation type="submission" date="2020-09" db="EMBL/GenBank/DDBJ databases">
        <title>A novel bacterium of genus Paenibacillus, isolated from South China Sea.</title>
        <authorList>
            <person name="Huang H."/>
            <person name="Mo K."/>
            <person name="Hu Y."/>
        </authorList>
    </citation>
    <scope>NUCLEOTIDE SEQUENCE</scope>
    <source>
        <strain evidence="3">IB182363</strain>
    </source>
</reference>
<proteinExistence type="inferred from homology"/>
<dbReference type="EMBL" id="JACXJA010000040">
    <property type="protein sequence ID" value="MBD2865249.1"/>
    <property type="molecule type" value="Genomic_DNA"/>
</dbReference>
<comment type="similarity">
    <text evidence="1">Belongs to the pseudomonas-type ThrB family.</text>
</comment>
<organism evidence="3 4">
    <name type="scientific">Paenibacillus oceani</name>
    <dbReference type="NCBI Taxonomy" id="2772510"/>
    <lineage>
        <taxon>Bacteria</taxon>
        <taxon>Bacillati</taxon>
        <taxon>Bacillota</taxon>
        <taxon>Bacilli</taxon>
        <taxon>Bacillales</taxon>
        <taxon>Paenibacillaceae</taxon>
        <taxon>Paenibacillus</taxon>
    </lineage>
</organism>
<dbReference type="InterPro" id="IPR050249">
    <property type="entry name" value="Pseudomonas-type_ThrB"/>
</dbReference>
<protein>
    <submittedName>
        <fullName evidence="3">Phosphotransferase</fullName>
    </submittedName>
</protein>
<evidence type="ECO:0000259" key="2">
    <source>
        <dbReference type="Pfam" id="PF01636"/>
    </source>
</evidence>
<gene>
    <name evidence="3" type="ORF">IDH45_25025</name>
</gene>
<dbReference type="AlphaFoldDB" id="A0A927H394"/>